<keyword evidence="3" id="KW-1185">Reference proteome</keyword>
<feature type="domain" description="Endonuclease/exonuclease/phosphatase" evidence="1">
    <location>
        <begin position="5"/>
        <end position="108"/>
    </location>
</feature>
<name>A0ABQ4YX12_9ASTR</name>
<reference evidence="2" key="2">
    <citation type="submission" date="2022-01" db="EMBL/GenBank/DDBJ databases">
        <authorList>
            <person name="Yamashiro T."/>
            <person name="Shiraishi A."/>
            <person name="Satake H."/>
            <person name="Nakayama K."/>
        </authorList>
    </citation>
    <scope>NUCLEOTIDE SEQUENCE</scope>
</reference>
<gene>
    <name evidence="2" type="ORF">Tco_0748919</name>
</gene>
<comment type="caution">
    <text evidence="2">The sequence shown here is derived from an EMBL/GenBank/DDBJ whole genome shotgun (WGS) entry which is preliminary data.</text>
</comment>
<keyword evidence="2" id="KW-0548">Nucleotidyltransferase</keyword>
<keyword evidence="2" id="KW-0695">RNA-directed DNA polymerase</keyword>
<dbReference type="Gene3D" id="3.60.10.10">
    <property type="entry name" value="Endonuclease/exonuclease/phosphatase"/>
    <property type="match status" value="1"/>
</dbReference>
<dbReference type="PANTHER" id="PTHR33710">
    <property type="entry name" value="BNAC02G09200D PROTEIN"/>
    <property type="match status" value="1"/>
</dbReference>
<reference evidence="2" key="1">
    <citation type="journal article" date="2022" name="Int. J. Mol. Sci.">
        <title>Draft Genome of Tanacetum Coccineum: Genomic Comparison of Closely Related Tanacetum-Family Plants.</title>
        <authorList>
            <person name="Yamashiro T."/>
            <person name="Shiraishi A."/>
            <person name="Nakayama K."/>
            <person name="Satake H."/>
        </authorList>
    </citation>
    <scope>NUCLEOTIDE SEQUENCE</scope>
</reference>
<sequence length="277" mass="32415">MVWEYLSYVINQWNGNVVVMGDFNEVRYKSDRFGSVFNVQGAEEFNAFIADVGLEEVPLGGSSFTWCHKSATKMSKLDRFFVSNSLLNSCPHFSAITLERFLSDHRPILLREINFDYGPTPFRFFHHWIELDGFSNFVSDVWKSAPGGDSVRFKEELRVLDEKIDKKDGSNELVQRRTDLIKNINHLDQIRSMDLAQKSKMAIRGVMVDGEWIDDPMNVKREFFNHFRDRFSKPVDHRISIEMQYPKQLSYEQQADLERMVTKEELKAAVWDYGTDK</sequence>
<protein>
    <submittedName>
        <fullName evidence="2">RNA-directed DNA polymerase, eukaryota</fullName>
    </submittedName>
</protein>
<dbReference type="EMBL" id="BQNB010010820">
    <property type="protein sequence ID" value="GJS82378.1"/>
    <property type="molecule type" value="Genomic_DNA"/>
</dbReference>
<dbReference type="InterPro" id="IPR036691">
    <property type="entry name" value="Endo/exonu/phosph_ase_sf"/>
</dbReference>
<dbReference type="Proteomes" id="UP001151760">
    <property type="component" value="Unassembled WGS sequence"/>
</dbReference>
<evidence type="ECO:0000313" key="3">
    <source>
        <dbReference type="Proteomes" id="UP001151760"/>
    </source>
</evidence>
<accession>A0ABQ4YX12</accession>
<dbReference type="SUPFAM" id="SSF56219">
    <property type="entry name" value="DNase I-like"/>
    <property type="match status" value="1"/>
</dbReference>
<keyword evidence="2" id="KW-0808">Transferase</keyword>
<dbReference type="PANTHER" id="PTHR33710:SF64">
    <property type="entry name" value="ENDONUCLEASE_EXONUCLEASE_PHOSPHATASE DOMAIN-CONTAINING PROTEIN"/>
    <property type="match status" value="1"/>
</dbReference>
<dbReference type="Pfam" id="PF14529">
    <property type="entry name" value="Exo_endo_phos_2"/>
    <property type="match status" value="1"/>
</dbReference>
<dbReference type="GO" id="GO:0003964">
    <property type="term" value="F:RNA-directed DNA polymerase activity"/>
    <property type="evidence" value="ECO:0007669"/>
    <property type="project" value="UniProtKB-KW"/>
</dbReference>
<evidence type="ECO:0000313" key="2">
    <source>
        <dbReference type="EMBL" id="GJS82378.1"/>
    </source>
</evidence>
<evidence type="ECO:0000259" key="1">
    <source>
        <dbReference type="Pfam" id="PF14529"/>
    </source>
</evidence>
<proteinExistence type="predicted"/>
<organism evidence="2 3">
    <name type="scientific">Tanacetum coccineum</name>
    <dbReference type="NCBI Taxonomy" id="301880"/>
    <lineage>
        <taxon>Eukaryota</taxon>
        <taxon>Viridiplantae</taxon>
        <taxon>Streptophyta</taxon>
        <taxon>Embryophyta</taxon>
        <taxon>Tracheophyta</taxon>
        <taxon>Spermatophyta</taxon>
        <taxon>Magnoliopsida</taxon>
        <taxon>eudicotyledons</taxon>
        <taxon>Gunneridae</taxon>
        <taxon>Pentapetalae</taxon>
        <taxon>asterids</taxon>
        <taxon>campanulids</taxon>
        <taxon>Asterales</taxon>
        <taxon>Asteraceae</taxon>
        <taxon>Asteroideae</taxon>
        <taxon>Anthemideae</taxon>
        <taxon>Anthemidinae</taxon>
        <taxon>Tanacetum</taxon>
    </lineage>
</organism>
<dbReference type="InterPro" id="IPR005135">
    <property type="entry name" value="Endo/exonuclease/phosphatase"/>
</dbReference>